<dbReference type="Proteomes" id="UP000236161">
    <property type="component" value="Unassembled WGS sequence"/>
</dbReference>
<reference evidence="1 2" key="1">
    <citation type="journal article" date="2017" name="Nature">
        <title>The Apostasia genome and the evolution of orchids.</title>
        <authorList>
            <person name="Zhang G.Q."/>
            <person name="Liu K.W."/>
            <person name="Li Z."/>
            <person name="Lohaus R."/>
            <person name="Hsiao Y.Y."/>
            <person name="Niu S.C."/>
            <person name="Wang J.Y."/>
            <person name="Lin Y.C."/>
            <person name="Xu Q."/>
            <person name="Chen L.J."/>
            <person name="Yoshida K."/>
            <person name="Fujiwara S."/>
            <person name="Wang Z.W."/>
            <person name="Zhang Y.Q."/>
            <person name="Mitsuda N."/>
            <person name="Wang M."/>
            <person name="Liu G.H."/>
            <person name="Pecoraro L."/>
            <person name="Huang H.X."/>
            <person name="Xiao X.J."/>
            <person name="Lin M."/>
            <person name="Wu X.Y."/>
            <person name="Wu W.L."/>
            <person name="Chen Y.Y."/>
            <person name="Chang S.B."/>
            <person name="Sakamoto S."/>
            <person name="Ohme-Takagi M."/>
            <person name="Yagi M."/>
            <person name="Zeng S.J."/>
            <person name="Shen C.Y."/>
            <person name="Yeh C.M."/>
            <person name="Luo Y.B."/>
            <person name="Tsai W.C."/>
            <person name="Van de Peer Y."/>
            <person name="Liu Z.J."/>
        </authorList>
    </citation>
    <scope>NUCLEOTIDE SEQUENCE [LARGE SCALE GENOMIC DNA]</scope>
    <source>
        <strain evidence="2">cv. Shenzhen</strain>
        <tissue evidence="1">Stem</tissue>
    </source>
</reference>
<dbReference type="InterPro" id="IPR004320">
    <property type="entry name" value="BPS1_pln"/>
</dbReference>
<dbReference type="OrthoDB" id="784009at2759"/>
<evidence type="ECO:0000313" key="2">
    <source>
        <dbReference type="Proteomes" id="UP000236161"/>
    </source>
</evidence>
<dbReference type="STRING" id="1088818.A0A2I0AX38"/>
<dbReference type="Pfam" id="PF03087">
    <property type="entry name" value="BPS1"/>
    <property type="match status" value="1"/>
</dbReference>
<dbReference type="PANTHER" id="PTHR33070">
    <property type="entry name" value="OS06G0725500 PROTEIN"/>
    <property type="match status" value="1"/>
</dbReference>
<protein>
    <submittedName>
        <fullName evidence="1">Uncharacterized protein</fullName>
    </submittedName>
</protein>
<organism evidence="1 2">
    <name type="scientific">Apostasia shenzhenica</name>
    <dbReference type="NCBI Taxonomy" id="1088818"/>
    <lineage>
        <taxon>Eukaryota</taxon>
        <taxon>Viridiplantae</taxon>
        <taxon>Streptophyta</taxon>
        <taxon>Embryophyta</taxon>
        <taxon>Tracheophyta</taxon>
        <taxon>Spermatophyta</taxon>
        <taxon>Magnoliopsida</taxon>
        <taxon>Liliopsida</taxon>
        <taxon>Asparagales</taxon>
        <taxon>Orchidaceae</taxon>
        <taxon>Apostasioideae</taxon>
        <taxon>Apostasia</taxon>
    </lineage>
</organism>
<dbReference type="AlphaFoldDB" id="A0A2I0AX38"/>
<dbReference type="GO" id="GO:0048367">
    <property type="term" value="P:shoot system development"/>
    <property type="evidence" value="ECO:0007669"/>
    <property type="project" value="InterPro"/>
</dbReference>
<name>A0A2I0AX38_9ASPA</name>
<sequence length="215" mass="23626">MARSLSFPVSTPRAQFLAAVKCRPSASSYQQRSVSLPVRLHPDNYSDARAAVRRRYEAGLAAAVRAQRKTEKELLKLAAATRNIGRSPPTPLAVKDAAEAEIAGIAWVAVEVAASASAAVFAGIGHLGSAAAAGLSTSQQTSCMVWAIMWRSAAFRKRMEKEMNEKEGEKRWKAAMKKMETTERCIAYVESWSHRTFRRMLNTRVFLLNALSPTL</sequence>
<accession>A0A2I0AX38</accession>
<evidence type="ECO:0000313" key="1">
    <source>
        <dbReference type="EMBL" id="PKA60111.1"/>
    </source>
</evidence>
<dbReference type="EMBL" id="KZ451942">
    <property type="protein sequence ID" value="PKA60111.1"/>
    <property type="molecule type" value="Genomic_DNA"/>
</dbReference>
<dbReference type="PANTHER" id="PTHR33070:SF49">
    <property type="entry name" value="OS06G0725500 PROTEIN"/>
    <property type="match status" value="1"/>
</dbReference>
<proteinExistence type="predicted"/>
<dbReference type="GO" id="GO:0048364">
    <property type="term" value="P:root development"/>
    <property type="evidence" value="ECO:0007669"/>
    <property type="project" value="InterPro"/>
</dbReference>
<keyword evidence="2" id="KW-1185">Reference proteome</keyword>
<gene>
    <name evidence="1" type="ORF">AXF42_Ash009795</name>
</gene>